<comment type="caution">
    <text evidence="2">The sequence shown here is derived from an EMBL/GenBank/DDBJ whole genome shotgun (WGS) entry which is preliminary data.</text>
</comment>
<organism evidence="2 3">
    <name type="scientific">Pleuronectes platessa</name>
    <name type="common">European plaice</name>
    <dbReference type="NCBI Taxonomy" id="8262"/>
    <lineage>
        <taxon>Eukaryota</taxon>
        <taxon>Metazoa</taxon>
        <taxon>Chordata</taxon>
        <taxon>Craniata</taxon>
        <taxon>Vertebrata</taxon>
        <taxon>Euteleostomi</taxon>
        <taxon>Actinopterygii</taxon>
        <taxon>Neopterygii</taxon>
        <taxon>Teleostei</taxon>
        <taxon>Neoteleostei</taxon>
        <taxon>Acanthomorphata</taxon>
        <taxon>Carangaria</taxon>
        <taxon>Pleuronectiformes</taxon>
        <taxon>Pleuronectoidei</taxon>
        <taxon>Pleuronectidae</taxon>
        <taxon>Pleuronectes</taxon>
    </lineage>
</organism>
<gene>
    <name evidence="2" type="ORF">PLEPLA_LOCUS3288</name>
</gene>
<name>A0A9N7TN97_PLEPL</name>
<dbReference type="Proteomes" id="UP001153269">
    <property type="component" value="Unassembled WGS sequence"/>
</dbReference>
<evidence type="ECO:0000313" key="2">
    <source>
        <dbReference type="EMBL" id="CAB1415571.1"/>
    </source>
</evidence>
<keyword evidence="1" id="KW-0175">Coiled coil</keyword>
<dbReference type="AlphaFoldDB" id="A0A9N7TN97"/>
<feature type="coiled-coil region" evidence="1">
    <location>
        <begin position="164"/>
        <end position="226"/>
    </location>
</feature>
<accession>A0A9N7TN97</accession>
<dbReference type="EMBL" id="CADEAL010000163">
    <property type="protein sequence ID" value="CAB1415571.1"/>
    <property type="molecule type" value="Genomic_DNA"/>
</dbReference>
<proteinExistence type="predicted"/>
<reference evidence="2" key="1">
    <citation type="submission" date="2020-03" db="EMBL/GenBank/DDBJ databases">
        <authorList>
            <person name="Weist P."/>
        </authorList>
    </citation>
    <scope>NUCLEOTIDE SEQUENCE</scope>
</reference>
<evidence type="ECO:0000256" key="1">
    <source>
        <dbReference type="SAM" id="Coils"/>
    </source>
</evidence>
<protein>
    <submittedName>
        <fullName evidence="2">Uncharacterized protein</fullName>
    </submittedName>
</protein>
<feature type="coiled-coil region" evidence="1">
    <location>
        <begin position="335"/>
        <end position="362"/>
    </location>
</feature>
<evidence type="ECO:0000313" key="3">
    <source>
        <dbReference type="Proteomes" id="UP001153269"/>
    </source>
</evidence>
<keyword evidence="3" id="KW-1185">Reference proteome</keyword>
<sequence>MPESADASMFEESCVCVTNPELHEKLGELQRLAGKLWTENKKLVETVDDGKEIYHCTTYFELTQKTAELEDLFKMLQTKKDDVLARILTLQKSGKVGTCHDLTKRTAEFENHVQMLNTDNRNLLATQQEYYNYSTCLKLSQRLAEYEKHTDMMETINDTLYVAVHDLQETEESLRHEAQQAEIRNCELQKKNEHQLKEISRLRAELNTLKSQSDDAKEAIKDKVKRTQELTRSTYLMENEKAEVKKLTKALQNRKGHEEVLNLQNRIVLAELARLESLRDKRFKENETLKTSERNLLCQLHQADLLILHRDELITKKSRENDDCHKTIEEQHLLTEDVKKSARDLKDQLEEAQLELSRKQAEDCDHNLQEELLTVIPQEEVQGFIRFNVE</sequence>